<keyword evidence="3" id="KW-1003">Cell membrane</keyword>
<evidence type="ECO:0000256" key="4">
    <source>
        <dbReference type="ARBA" id="ARBA00022692"/>
    </source>
</evidence>
<evidence type="ECO:0000256" key="8">
    <source>
        <dbReference type="SAM" id="Phobius"/>
    </source>
</evidence>
<dbReference type="PANTHER" id="PTHR30558:SF7">
    <property type="entry name" value="TOL-PAL SYSTEM PROTEIN TOLR"/>
    <property type="match status" value="1"/>
</dbReference>
<sequence length="146" mass="16578">MPRRRTSRVKLKSEIDITPLMDLTFMLLIIFVITVPVLEYSTKVDATPPELNNKQNEASAKDQSVVIHLTREGQVLYFDQKIQFNELDALFSSLRAQRPNMSLLIRADGARPYEDVIAIMRAAKHANVETISLVTQAERVTPGKRL</sequence>
<dbReference type="AlphaFoldDB" id="A0AAE4API9"/>
<evidence type="ECO:0000256" key="6">
    <source>
        <dbReference type="ARBA" id="ARBA00023136"/>
    </source>
</evidence>
<keyword evidence="10" id="KW-1185">Reference proteome</keyword>
<keyword evidence="7" id="KW-0813">Transport</keyword>
<evidence type="ECO:0000313" key="9">
    <source>
        <dbReference type="EMBL" id="MDQ0289452.1"/>
    </source>
</evidence>
<accession>A0AAE4API9</accession>
<dbReference type="Gene3D" id="3.30.420.270">
    <property type="match status" value="1"/>
</dbReference>
<evidence type="ECO:0000256" key="5">
    <source>
        <dbReference type="ARBA" id="ARBA00022989"/>
    </source>
</evidence>
<gene>
    <name evidence="9" type="ORF">J3R75_001559</name>
</gene>
<evidence type="ECO:0000256" key="2">
    <source>
        <dbReference type="ARBA" id="ARBA00005811"/>
    </source>
</evidence>
<comment type="similarity">
    <text evidence="2 7">Belongs to the ExbD/TolR family.</text>
</comment>
<proteinExistence type="inferred from homology"/>
<dbReference type="RefSeq" id="WP_307260876.1">
    <property type="nucleotide sequence ID" value="NZ_JAUSVL010000001.1"/>
</dbReference>
<name>A0AAE4API9_9BACT</name>
<dbReference type="GO" id="GO:0005886">
    <property type="term" value="C:plasma membrane"/>
    <property type="evidence" value="ECO:0007669"/>
    <property type="project" value="UniProtKB-SubCell"/>
</dbReference>
<dbReference type="Pfam" id="PF02472">
    <property type="entry name" value="ExbD"/>
    <property type="match status" value="1"/>
</dbReference>
<keyword evidence="7" id="KW-0653">Protein transport</keyword>
<feature type="transmembrane region" description="Helical" evidence="8">
    <location>
        <begin position="20"/>
        <end position="38"/>
    </location>
</feature>
<keyword evidence="5 8" id="KW-1133">Transmembrane helix</keyword>
<protein>
    <submittedName>
        <fullName evidence="9">Biopolymer transport protein ExbD</fullName>
    </submittedName>
</protein>
<reference evidence="9" key="1">
    <citation type="submission" date="2023-07" db="EMBL/GenBank/DDBJ databases">
        <title>Genomic Encyclopedia of Type Strains, Phase IV (KMG-IV): sequencing the most valuable type-strain genomes for metagenomic binning, comparative biology and taxonomic classification.</title>
        <authorList>
            <person name="Goeker M."/>
        </authorList>
    </citation>
    <scope>NUCLEOTIDE SEQUENCE</scope>
    <source>
        <strain evidence="9">DSM 24202</strain>
    </source>
</reference>
<dbReference type="Proteomes" id="UP001238163">
    <property type="component" value="Unassembled WGS sequence"/>
</dbReference>
<dbReference type="InterPro" id="IPR003400">
    <property type="entry name" value="ExbD"/>
</dbReference>
<evidence type="ECO:0000256" key="7">
    <source>
        <dbReference type="RuleBase" id="RU003879"/>
    </source>
</evidence>
<keyword evidence="6 8" id="KW-0472">Membrane</keyword>
<keyword evidence="4 7" id="KW-0812">Transmembrane</keyword>
<dbReference type="GO" id="GO:0015031">
    <property type="term" value="P:protein transport"/>
    <property type="evidence" value="ECO:0007669"/>
    <property type="project" value="UniProtKB-KW"/>
</dbReference>
<evidence type="ECO:0000256" key="1">
    <source>
        <dbReference type="ARBA" id="ARBA00004162"/>
    </source>
</evidence>
<evidence type="ECO:0000256" key="3">
    <source>
        <dbReference type="ARBA" id="ARBA00022475"/>
    </source>
</evidence>
<evidence type="ECO:0000313" key="10">
    <source>
        <dbReference type="Proteomes" id="UP001238163"/>
    </source>
</evidence>
<organism evidence="9 10">
    <name type="scientific">Oligosphaera ethanolica</name>
    <dbReference type="NCBI Taxonomy" id="760260"/>
    <lineage>
        <taxon>Bacteria</taxon>
        <taxon>Pseudomonadati</taxon>
        <taxon>Lentisphaerota</taxon>
        <taxon>Oligosphaeria</taxon>
        <taxon>Oligosphaerales</taxon>
        <taxon>Oligosphaeraceae</taxon>
        <taxon>Oligosphaera</taxon>
    </lineage>
</organism>
<dbReference type="EMBL" id="JAUSVL010000001">
    <property type="protein sequence ID" value="MDQ0289452.1"/>
    <property type="molecule type" value="Genomic_DNA"/>
</dbReference>
<dbReference type="PANTHER" id="PTHR30558">
    <property type="entry name" value="EXBD MEMBRANE COMPONENT OF PMF-DRIVEN MACROMOLECULE IMPORT SYSTEM"/>
    <property type="match status" value="1"/>
</dbReference>
<comment type="subcellular location">
    <subcellularLocation>
        <location evidence="1">Cell membrane</location>
        <topology evidence="1">Single-pass membrane protein</topology>
    </subcellularLocation>
    <subcellularLocation>
        <location evidence="7">Cell membrane</location>
        <topology evidence="7">Single-pass type II membrane protein</topology>
    </subcellularLocation>
</comment>
<dbReference type="GO" id="GO:0022857">
    <property type="term" value="F:transmembrane transporter activity"/>
    <property type="evidence" value="ECO:0007669"/>
    <property type="project" value="InterPro"/>
</dbReference>
<comment type="caution">
    <text evidence="9">The sequence shown here is derived from an EMBL/GenBank/DDBJ whole genome shotgun (WGS) entry which is preliminary data.</text>
</comment>